<protein>
    <submittedName>
        <fullName evidence="2">Uncharacterized protein</fullName>
    </submittedName>
</protein>
<evidence type="ECO:0000256" key="1">
    <source>
        <dbReference type="SAM" id="MobiDB-lite"/>
    </source>
</evidence>
<dbReference type="EMBL" id="CAJPWZ010001531">
    <property type="protein sequence ID" value="CAG2217330.1"/>
    <property type="molecule type" value="Genomic_DNA"/>
</dbReference>
<dbReference type="OrthoDB" id="6148087at2759"/>
<feature type="region of interest" description="Disordered" evidence="1">
    <location>
        <begin position="189"/>
        <end position="217"/>
    </location>
</feature>
<gene>
    <name evidence="2" type="ORF">MEDL_31021</name>
</gene>
<dbReference type="AlphaFoldDB" id="A0A8S3SCT1"/>
<keyword evidence="3" id="KW-1185">Reference proteome</keyword>
<feature type="compositionally biased region" description="Basic and acidic residues" evidence="1">
    <location>
        <begin position="117"/>
        <end position="126"/>
    </location>
</feature>
<sequence>MSRCHSLSDSDSDSNHDKFDDELNDEEALNLNGFFFTPQKSGAETVHILEEPEVTREMQMAATQTKIKSPEKNTSRKGKSVKNSGMGKALQRKTSESVELPSGSRVTRDNSLQRTRQRNETARTESNHNVQFSDQEEESDYPVYDTCNNNMENGNFSIFSDDSNGNDQSEVCSDENNDFDYELPRIFEGDERFGEESDQQGVDEDEDRRRSGKKSYTDYTTVDNTSVVSKAIKIVTVFRFADFSSQPTKTQNEQKKIIHYRLSGNRRYLHSQGFFGKTNKHFIQISEKIYKHLI</sequence>
<feature type="region of interest" description="Disordered" evidence="1">
    <location>
        <begin position="52"/>
        <end position="176"/>
    </location>
</feature>
<comment type="caution">
    <text evidence="2">The sequence shown here is derived from an EMBL/GenBank/DDBJ whole genome shotgun (WGS) entry which is preliminary data.</text>
</comment>
<feature type="compositionally biased region" description="Polar residues" evidence="1">
    <location>
        <begin position="146"/>
        <end position="171"/>
    </location>
</feature>
<evidence type="ECO:0000313" key="2">
    <source>
        <dbReference type="EMBL" id="CAG2217330.1"/>
    </source>
</evidence>
<evidence type="ECO:0000313" key="3">
    <source>
        <dbReference type="Proteomes" id="UP000683360"/>
    </source>
</evidence>
<proteinExistence type="predicted"/>
<reference evidence="2" key="1">
    <citation type="submission" date="2021-03" db="EMBL/GenBank/DDBJ databases">
        <authorList>
            <person name="Bekaert M."/>
        </authorList>
    </citation>
    <scope>NUCLEOTIDE SEQUENCE</scope>
</reference>
<feature type="compositionally biased region" description="Acidic residues" evidence="1">
    <location>
        <begin position="196"/>
        <end position="206"/>
    </location>
</feature>
<name>A0A8S3SCT1_MYTED</name>
<feature type="region of interest" description="Disordered" evidence="1">
    <location>
        <begin position="1"/>
        <end position="24"/>
    </location>
</feature>
<dbReference type="Proteomes" id="UP000683360">
    <property type="component" value="Unassembled WGS sequence"/>
</dbReference>
<organism evidence="2 3">
    <name type="scientific">Mytilus edulis</name>
    <name type="common">Blue mussel</name>
    <dbReference type="NCBI Taxonomy" id="6550"/>
    <lineage>
        <taxon>Eukaryota</taxon>
        <taxon>Metazoa</taxon>
        <taxon>Spiralia</taxon>
        <taxon>Lophotrochozoa</taxon>
        <taxon>Mollusca</taxon>
        <taxon>Bivalvia</taxon>
        <taxon>Autobranchia</taxon>
        <taxon>Pteriomorphia</taxon>
        <taxon>Mytilida</taxon>
        <taxon>Mytiloidea</taxon>
        <taxon>Mytilidae</taxon>
        <taxon>Mytilinae</taxon>
        <taxon>Mytilus</taxon>
    </lineage>
</organism>
<accession>A0A8S3SCT1</accession>